<dbReference type="SUPFAM" id="SSF55729">
    <property type="entry name" value="Acyl-CoA N-acyltransferases (Nat)"/>
    <property type="match status" value="1"/>
</dbReference>
<accession>A0A9N8RX77</accession>
<name>A0A9N8RX77_9BURK</name>
<comment type="caution">
    <text evidence="1">The sequence shown here is derived from an EMBL/GenBank/DDBJ whole genome shotgun (WGS) entry which is preliminary data.</text>
</comment>
<gene>
    <name evidence="1" type="ORF">LMG31841_02923</name>
</gene>
<dbReference type="Gene3D" id="3.40.630.30">
    <property type="match status" value="1"/>
</dbReference>
<protein>
    <recommendedName>
        <fullName evidence="3">N-acetyltransferase domain-containing protein</fullName>
    </recommendedName>
</protein>
<evidence type="ECO:0000313" key="2">
    <source>
        <dbReference type="Proteomes" id="UP000789704"/>
    </source>
</evidence>
<sequence length="175" mass="19993">MITFSIESFSSVYAELLPLFEEHYGEISTHKDHDIPLDPLVEVYRAREADGTLMMVIGREAGKIAAYFVCFIAPGLHYRSCLTCSPDIFYVDPARRAGIAGVRMFRFVEKELKRRGVQRWAVGSKVKHDASALFRFLDFEPVETIHEKWIGVPMTVERRKIKNMPSELDGYESGS</sequence>
<reference evidence="1" key="1">
    <citation type="submission" date="2021-04" db="EMBL/GenBank/DDBJ databases">
        <authorList>
            <person name="Vanwijnsberghe S."/>
        </authorList>
    </citation>
    <scope>NUCLEOTIDE SEQUENCE</scope>
    <source>
        <strain evidence="1">LMG 31841</strain>
    </source>
</reference>
<dbReference type="AlphaFoldDB" id="A0A9N8RX77"/>
<dbReference type="Proteomes" id="UP000789704">
    <property type="component" value="Unassembled WGS sequence"/>
</dbReference>
<organism evidence="1 2">
    <name type="scientific">Paraburkholderia saeva</name>
    <dbReference type="NCBI Taxonomy" id="2777537"/>
    <lineage>
        <taxon>Bacteria</taxon>
        <taxon>Pseudomonadati</taxon>
        <taxon>Pseudomonadota</taxon>
        <taxon>Betaproteobacteria</taxon>
        <taxon>Burkholderiales</taxon>
        <taxon>Burkholderiaceae</taxon>
        <taxon>Paraburkholderia</taxon>
    </lineage>
</organism>
<evidence type="ECO:0008006" key="3">
    <source>
        <dbReference type="Google" id="ProtNLM"/>
    </source>
</evidence>
<keyword evidence="2" id="KW-1185">Reference proteome</keyword>
<evidence type="ECO:0000313" key="1">
    <source>
        <dbReference type="EMBL" id="CAG4900836.1"/>
    </source>
</evidence>
<proteinExistence type="predicted"/>
<dbReference type="RefSeq" id="WP_228877712.1">
    <property type="nucleotide sequence ID" value="NZ_CAJQZC010000005.1"/>
</dbReference>
<dbReference type="InterPro" id="IPR016181">
    <property type="entry name" value="Acyl_CoA_acyltransferase"/>
</dbReference>
<dbReference type="EMBL" id="CAJQZC010000005">
    <property type="protein sequence ID" value="CAG4900836.1"/>
    <property type="molecule type" value="Genomic_DNA"/>
</dbReference>